<dbReference type="GO" id="GO:0009244">
    <property type="term" value="P:lipopolysaccharide core region biosynthetic process"/>
    <property type="evidence" value="ECO:0007669"/>
    <property type="project" value="UniProtKB-UniRule"/>
</dbReference>
<keyword evidence="12" id="KW-0448">Lipopolysaccharide biosynthesis</keyword>
<evidence type="ECO:0000256" key="5">
    <source>
        <dbReference type="ARBA" id="ARBA00019077"/>
    </source>
</evidence>
<evidence type="ECO:0000313" key="14">
    <source>
        <dbReference type="EMBL" id="CDH47302.1"/>
    </source>
</evidence>
<feature type="site" description="Transition state stabilizer" evidence="11">
    <location>
        <position position="151"/>
    </location>
</feature>
<evidence type="ECO:0000256" key="9">
    <source>
        <dbReference type="ARBA" id="ARBA00049183"/>
    </source>
</evidence>
<dbReference type="InterPro" id="IPR007507">
    <property type="entry name" value="Glycos_transf_N"/>
</dbReference>
<keyword evidence="7" id="KW-0812">Transmembrane</keyword>
<accession>A0A7U7J5W1</accession>
<dbReference type="PANTHER" id="PTHR42755:SF1">
    <property type="entry name" value="3-DEOXY-D-MANNO-OCTULOSONIC ACID TRANSFERASE, MITOCHONDRIAL-RELATED"/>
    <property type="match status" value="1"/>
</dbReference>
<dbReference type="InterPro" id="IPR039901">
    <property type="entry name" value="Kdotransferase"/>
</dbReference>
<dbReference type="GO" id="GO:0009245">
    <property type="term" value="P:lipid A biosynthetic process"/>
    <property type="evidence" value="ECO:0007669"/>
    <property type="project" value="TreeGrafter"/>
</dbReference>
<dbReference type="NCBIfam" id="NF004388">
    <property type="entry name" value="PRK05749.1-4"/>
    <property type="match status" value="1"/>
</dbReference>
<evidence type="ECO:0000256" key="2">
    <source>
        <dbReference type="ARBA" id="ARBA00004713"/>
    </source>
</evidence>
<dbReference type="GO" id="GO:0043842">
    <property type="term" value="F:Kdo transferase activity"/>
    <property type="evidence" value="ECO:0007669"/>
    <property type="project" value="UniProtKB-EC"/>
</dbReference>
<dbReference type="Gene3D" id="3.40.50.11720">
    <property type="entry name" value="3-Deoxy-D-manno-octulosonic-acid transferase, N-terminal domain"/>
    <property type="match status" value="1"/>
</dbReference>
<evidence type="ECO:0000256" key="12">
    <source>
        <dbReference type="RuleBase" id="RU365103"/>
    </source>
</evidence>
<dbReference type="EC" id="2.4.99.12" evidence="4 12"/>
<name>A0A7U7J5W1_9GAMM</name>
<evidence type="ECO:0000256" key="1">
    <source>
        <dbReference type="ARBA" id="ARBA00004388"/>
    </source>
</evidence>
<dbReference type="SUPFAM" id="SSF53756">
    <property type="entry name" value="UDP-Glycosyltransferase/glycogen phosphorylase"/>
    <property type="match status" value="1"/>
</dbReference>
<reference evidence="14 15" key="1">
    <citation type="journal article" date="2014" name="ISME J.">
        <title>Candidatus Competibacter-lineage genomes retrieved from metagenomes reveal functional metabolic diversity.</title>
        <authorList>
            <person name="McIlroy S.J."/>
            <person name="Albertsen M."/>
            <person name="Andresen E.K."/>
            <person name="Saunders A.M."/>
            <person name="Kristiansen R."/>
            <person name="Stokholm-Bjerregaard M."/>
            <person name="Nielsen K.L."/>
            <person name="Nielsen P.H."/>
        </authorList>
    </citation>
    <scope>NUCLEOTIDE SEQUENCE [LARGE SCALE GENOMIC DNA]</scope>
    <source>
        <strain evidence="14 15">Run_B_J11</strain>
    </source>
</reference>
<dbReference type="AlphaFoldDB" id="A0A7U7J5W1"/>
<dbReference type="EMBL" id="CBTK010000297">
    <property type="protein sequence ID" value="CDH47302.1"/>
    <property type="molecule type" value="Genomic_DNA"/>
</dbReference>
<feature type="active site" description="Proton acceptor" evidence="10">
    <location>
        <position position="81"/>
    </location>
</feature>
<dbReference type="FunFam" id="3.40.50.2000:FF:000032">
    <property type="entry name" value="3-deoxy-D-manno-octulosonic acid transferase"/>
    <property type="match status" value="1"/>
</dbReference>
<keyword evidence="15" id="KW-1185">Reference proteome</keyword>
<sequence length="444" mass="49436">MELLRLRSSTSTPLPPTDAAGRWLRRFYTGLLYLMLPLALLRLYWRGYRDPGHRQRWRERLGFIPSLPTGSLWLHAVSVGETRAALPLIRALQTRYPDLPLLVTTTTLTGSRQVREALGEQVHHVYAPYDLPGAVARFLRNSQPRLAVIMETELWPNLLRQCAMAGVPTVIANARLSERSARGYARIHRLTALMLRDITLIAAQAEADAERFRALGAPRVRVTGNLKYDLPLPKTLLEQGRVLRRDVLGENRLVWIAASTHAGEDEPVLDAFAILRRRWPDLLLMLVPRHPERFDGVAAQCRQRGFPTVRRSEQRPCAPGSAVFLGDSMGELLRFYAAADLAFVGGSLVATGGHNVLEPALLGLPVLFGPHMFNFTEAGERLLAANAAWQIANAAELAVAVERLLTDPERRQAAGQRGRAVVECHRGALATLLACIEEQLPCRR</sequence>
<dbReference type="Gene3D" id="3.40.50.2000">
    <property type="entry name" value="Glycogen Phosphorylase B"/>
    <property type="match status" value="1"/>
</dbReference>
<dbReference type="Pfam" id="PF04413">
    <property type="entry name" value="Glycos_transf_N"/>
    <property type="match status" value="1"/>
</dbReference>
<dbReference type="PANTHER" id="PTHR42755">
    <property type="entry name" value="3-DEOXY-MANNO-OCTULOSONATE CYTIDYLYLTRANSFERASE"/>
    <property type="match status" value="1"/>
</dbReference>
<comment type="function">
    <text evidence="12">Involved in lipopolysaccharide (LPS) biosynthesis. Catalyzes the transfer of 3-deoxy-D-manno-octulosonate (Kdo) residue(s) from CMP-Kdo to lipid IV(A), the tetraacyldisaccharide-1,4'-bisphosphate precursor of lipid A.</text>
</comment>
<comment type="similarity">
    <text evidence="3">Belongs to the glycosyltransferase group 1 family. Glycosyltransferase 30 subfamily.</text>
</comment>
<protein>
    <recommendedName>
        <fullName evidence="5 12">3-deoxy-D-manno-octulosonic acid transferase</fullName>
        <shortName evidence="12">Kdo transferase</shortName>
        <ecNumber evidence="4 12">2.4.99.12</ecNumber>
    </recommendedName>
    <alternativeName>
        <fullName evidence="8 12">Lipid IV(A) 3-deoxy-D-manno-octulosonic acid transferase</fullName>
    </alternativeName>
</protein>
<feature type="site" description="Transition state stabilizer" evidence="11">
    <location>
        <position position="227"/>
    </location>
</feature>
<dbReference type="UniPathway" id="UPA00958"/>
<gene>
    <name evidence="14" type="ORF">BN874_790013</name>
</gene>
<dbReference type="Proteomes" id="UP000019184">
    <property type="component" value="Unassembled WGS sequence"/>
</dbReference>
<proteinExistence type="inferred from homology"/>
<evidence type="ECO:0000256" key="3">
    <source>
        <dbReference type="ARBA" id="ARBA00006380"/>
    </source>
</evidence>
<dbReference type="GO" id="GO:0005886">
    <property type="term" value="C:plasma membrane"/>
    <property type="evidence" value="ECO:0007669"/>
    <property type="project" value="UniProtKB-SubCell"/>
</dbReference>
<comment type="caution">
    <text evidence="14">The sequence shown here is derived from an EMBL/GenBank/DDBJ whole genome shotgun (WGS) entry which is preliminary data.</text>
</comment>
<keyword evidence="12" id="KW-0472">Membrane</keyword>
<feature type="domain" description="3-deoxy-D-manno-octulosonic-acid transferase N-terminal" evidence="13">
    <location>
        <begin position="55"/>
        <end position="229"/>
    </location>
</feature>
<evidence type="ECO:0000256" key="7">
    <source>
        <dbReference type="ARBA" id="ARBA00022968"/>
    </source>
</evidence>
<comment type="catalytic activity">
    <reaction evidence="9 12">
        <text>lipid IVA (E. coli) + CMP-3-deoxy-beta-D-manno-octulosonate = alpha-Kdo-(2-&gt;6)-lipid IVA (E. coli) + CMP + H(+)</text>
        <dbReference type="Rhea" id="RHEA:28066"/>
        <dbReference type="ChEBI" id="CHEBI:15378"/>
        <dbReference type="ChEBI" id="CHEBI:58603"/>
        <dbReference type="ChEBI" id="CHEBI:60364"/>
        <dbReference type="ChEBI" id="CHEBI:60377"/>
        <dbReference type="ChEBI" id="CHEBI:85987"/>
        <dbReference type="EC" id="2.4.99.12"/>
    </reaction>
</comment>
<keyword evidence="12" id="KW-1003">Cell membrane</keyword>
<keyword evidence="6 12" id="KW-0808">Transferase</keyword>
<organism evidence="14 15">
    <name type="scientific">Candidatus Contendobacter odensis Run_B_J11</name>
    <dbReference type="NCBI Taxonomy" id="1400861"/>
    <lineage>
        <taxon>Bacteria</taxon>
        <taxon>Pseudomonadati</taxon>
        <taxon>Pseudomonadota</taxon>
        <taxon>Gammaproteobacteria</taxon>
        <taxon>Candidatus Competibacteraceae</taxon>
        <taxon>Candidatus Contendibacter</taxon>
    </lineage>
</organism>
<evidence type="ECO:0000313" key="15">
    <source>
        <dbReference type="Proteomes" id="UP000019184"/>
    </source>
</evidence>
<evidence type="ECO:0000256" key="11">
    <source>
        <dbReference type="PIRSR" id="PIRSR639901-2"/>
    </source>
</evidence>
<dbReference type="FunFam" id="3.40.50.11720:FF:000001">
    <property type="entry name" value="3-deoxy-D-manno-octulosonic acid transferase"/>
    <property type="match status" value="1"/>
</dbReference>
<comment type="pathway">
    <text evidence="2 12">Bacterial outer membrane biogenesis; LPS core biosynthesis.</text>
</comment>
<keyword evidence="7" id="KW-0735">Signal-anchor</keyword>
<comment type="subcellular location">
    <subcellularLocation>
        <location evidence="1">Cell inner membrane</location>
        <topology evidence="1">Single-pass membrane protein</topology>
        <orientation evidence="1">Cytoplasmic side</orientation>
    </subcellularLocation>
    <subcellularLocation>
        <location evidence="12">Cell membrane</location>
    </subcellularLocation>
</comment>
<evidence type="ECO:0000259" key="13">
    <source>
        <dbReference type="Pfam" id="PF04413"/>
    </source>
</evidence>
<evidence type="ECO:0000256" key="10">
    <source>
        <dbReference type="PIRSR" id="PIRSR639901-1"/>
    </source>
</evidence>
<dbReference type="InterPro" id="IPR038107">
    <property type="entry name" value="Glycos_transf_N_sf"/>
</dbReference>
<evidence type="ECO:0000256" key="8">
    <source>
        <dbReference type="ARBA" id="ARBA00031445"/>
    </source>
</evidence>
<evidence type="ECO:0000256" key="6">
    <source>
        <dbReference type="ARBA" id="ARBA00022679"/>
    </source>
</evidence>
<evidence type="ECO:0000256" key="4">
    <source>
        <dbReference type="ARBA" id="ARBA00012621"/>
    </source>
</evidence>